<evidence type="ECO:0000313" key="5">
    <source>
        <dbReference type="EMBL" id="KAE9148367.1"/>
    </source>
</evidence>
<evidence type="ECO:0000313" key="11">
    <source>
        <dbReference type="Proteomes" id="UP000429523"/>
    </source>
</evidence>
<dbReference type="Proteomes" id="UP000429523">
    <property type="component" value="Unassembled WGS sequence"/>
</dbReference>
<protein>
    <submittedName>
        <fullName evidence="2">Uncharacterized protein</fullName>
    </submittedName>
</protein>
<evidence type="ECO:0000313" key="13">
    <source>
        <dbReference type="Proteomes" id="UP000437068"/>
    </source>
</evidence>
<name>A0A6A3MNC3_9STRA</name>
<evidence type="ECO:0000313" key="17">
    <source>
        <dbReference type="Proteomes" id="UP000460718"/>
    </source>
</evidence>
<evidence type="ECO:0000313" key="10">
    <source>
        <dbReference type="EMBL" id="KAE9362271.1"/>
    </source>
</evidence>
<dbReference type="Proteomes" id="UP000460718">
    <property type="component" value="Unassembled WGS sequence"/>
</dbReference>
<evidence type="ECO:0000313" key="2">
    <source>
        <dbReference type="EMBL" id="KAE9030294.1"/>
    </source>
</evidence>
<dbReference type="EMBL" id="QXGE01000111">
    <property type="protein sequence ID" value="KAE9324296.1"/>
    <property type="molecule type" value="Genomic_DNA"/>
</dbReference>
<dbReference type="EMBL" id="QXGD01000758">
    <property type="protein sequence ID" value="KAE9225746.1"/>
    <property type="molecule type" value="Genomic_DNA"/>
</dbReference>
<evidence type="ECO:0000313" key="3">
    <source>
        <dbReference type="EMBL" id="KAE9128805.1"/>
    </source>
</evidence>
<accession>A0A6A3MNC3</accession>
<dbReference type="AlphaFoldDB" id="A0A6A3MNC3"/>
<evidence type="ECO:0000313" key="7">
    <source>
        <dbReference type="EMBL" id="KAE9225746.1"/>
    </source>
</evidence>
<dbReference type="Proteomes" id="UP000476176">
    <property type="component" value="Unassembled WGS sequence"/>
</dbReference>
<dbReference type="Proteomes" id="UP000441208">
    <property type="component" value="Unassembled WGS sequence"/>
</dbReference>
<dbReference type="EMBL" id="QXFX01000151">
    <property type="protein sequence ID" value="KAE9128805.1"/>
    <property type="molecule type" value="Genomic_DNA"/>
</dbReference>
<dbReference type="EMBL" id="QXFY01000005">
    <property type="protein sequence ID" value="KAE9362271.1"/>
    <property type="molecule type" value="Genomic_DNA"/>
</dbReference>
<dbReference type="EMBL" id="QXGA01000294">
    <property type="protein sequence ID" value="KAE9148367.1"/>
    <property type="molecule type" value="Genomic_DNA"/>
</dbReference>
<dbReference type="Proteomes" id="UP000488956">
    <property type="component" value="Unassembled WGS sequence"/>
</dbReference>
<dbReference type="EMBL" id="QXFZ01000119">
    <property type="protein sequence ID" value="KAE9132069.1"/>
    <property type="molecule type" value="Genomic_DNA"/>
</dbReference>
<evidence type="ECO:0000313" key="9">
    <source>
        <dbReference type="EMBL" id="KAE9324296.1"/>
    </source>
</evidence>
<gene>
    <name evidence="9" type="ORF">PF001_g3501</name>
    <name evidence="7" type="ORF">PF002_g14313</name>
    <name evidence="6" type="ORF">PF004_g11999</name>
    <name evidence="8" type="ORF">PF005_g3850</name>
    <name evidence="5" type="ORF">PF006_g7027</name>
    <name evidence="4" type="ORF">PF007_g3863</name>
    <name evidence="10" type="ORF">PF008_g264</name>
    <name evidence="1" type="ORF">PF009_g4030</name>
    <name evidence="3" type="ORF">PF010_g4364</name>
    <name evidence="2" type="ORF">PF011_g693</name>
</gene>
<organism evidence="2 17">
    <name type="scientific">Phytophthora fragariae</name>
    <dbReference type="NCBI Taxonomy" id="53985"/>
    <lineage>
        <taxon>Eukaryota</taxon>
        <taxon>Sar</taxon>
        <taxon>Stramenopiles</taxon>
        <taxon>Oomycota</taxon>
        <taxon>Peronosporomycetes</taxon>
        <taxon>Peronosporales</taxon>
        <taxon>Peronosporaceae</taxon>
        <taxon>Phytophthora</taxon>
    </lineage>
</organism>
<evidence type="ECO:0000313" key="20">
    <source>
        <dbReference type="Proteomes" id="UP000488956"/>
    </source>
</evidence>
<evidence type="ECO:0000313" key="8">
    <source>
        <dbReference type="EMBL" id="KAE9229490.1"/>
    </source>
</evidence>
<sequence>MGAHHQTTVFAAALSTTSSSVWTPHWSGLQPLFLTLLNHGVRTVGCQPNLFNFHAQTFDDPWQSTVCAL</sequence>
<evidence type="ECO:0000313" key="16">
    <source>
        <dbReference type="Proteomes" id="UP000441208"/>
    </source>
</evidence>
<evidence type="ECO:0000313" key="15">
    <source>
        <dbReference type="Proteomes" id="UP000440732"/>
    </source>
</evidence>
<evidence type="ECO:0000313" key="1">
    <source>
        <dbReference type="EMBL" id="KAE8946347.1"/>
    </source>
</evidence>
<dbReference type="EMBL" id="QXGB01000118">
    <property type="protein sequence ID" value="KAE9229490.1"/>
    <property type="molecule type" value="Genomic_DNA"/>
</dbReference>
<dbReference type="Proteomes" id="UP000440367">
    <property type="component" value="Unassembled WGS sequence"/>
</dbReference>
<keyword evidence="12" id="KW-1185">Reference proteome</keyword>
<reference evidence="17 18" key="1">
    <citation type="submission" date="2018-09" db="EMBL/GenBank/DDBJ databases">
        <title>Genomic investigation of the strawberry pathogen Phytophthora fragariae indicates pathogenicity is determined by transcriptional variation in three key races.</title>
        <authorList>
            <person name="Adams T.M."/>
            <person name="Armitage A.D."/>
            <person name="Sobczyk M.K."/>
            <person name="Bates H.J."/>
            <person name="Dunwell J.M."/>
            <person name="Nellist C.F."/>
            <person name="Harrison R.J."/>
        </authorList>
    </citation>
    <scope>NUCLEOTIDE SEQUENCE [LARGE SCALE GENOMIC DNA]</scope>
    <source>
        <strain evidence="9 13">A4</strain>
        <strain evidence="7 14">BC-1</strain>
        <strain evidence="6 18">BC-23</strain>
        <strain evidence="8 12">NOV-27</strain>
        <strain evidence="5 15">NOV-5</strain>
        <strain evidence="4 16">NOV-71</strain>
        <strain evidence="10 19">NOV-77</strain>
        <strain evidence="1 11">NOV-9</strain>
        <strain evidence="3 20">ONT-3</strain>
        <strain evidence="2 17">SCRP245</strain>
    </source>
</reference>
<dbReference type="Proteomes" id="UP000440732">
    <property type="component" value="Unassembled WGS sequence"/>
</dbReference>
<dbReference type="EMBL" id="QXFW01000016">
    <property type="protein sequence ID" value="KAE9030294.1"/>
    <property type="molecule type" value="Genomic_DNA"/>
</dbReference>
<dbReference type="EMBL" id="QXGC01000672">
    <property type="protein sequence ID" value="KAE9225169.1"/>
    <property type="molecule type" value="Genomic_DNA"/>
</dbReference>
<comment type="caution">
    <text evidence="2">The sequence shown here is derived from an EMBL/GenBank/DDBJ whole genome shotgun (WGS) entry which is preliminary data.</text>
</comment>
<proteinExistence type="predicted"/>
<evidence type="ECO:0000313" key="14">
    <source>
        <dbReference type="Proteomes" id="UP000440367"/>
    </source>
</evidence>
<evidence type="ECO:0000313" key="19">
    <source>
        <dbReference type="Proteomes" id="UP000486351"/>
    </source>
</evidence>
<dbReference type="EMBL" id="QXGF01000122">
    <property type="protein sequence ID" value="KAE8946347.1"/>
    <property type="molecule type" value="Genomic_DNA"/>
</dbReference>
<evidence type="ECO:0000313" key="12">
    <source>
        <dbReference type="Proteomes" id="UP000433483"/>
    </source>
</evidence>
<evidence type="ECO:0000313" key="4">
    <source>
        <dbReference type="EMBL" id="KAE9132069.1"/>
    </source>
</evidence>
<dbReference type="Proteomes" id="UP000433483">
    <property type="component" value="Unassembled WGS sequence"/>
</dbReference>
<evidence type="ECO:0000313" key="18">
    <source>
        <dbReference type="Proteomes" id="UP000476176"/>
    </source>
</evidence>
<dbReference type="Proteomes" id="UP000486351">
    <property type="component" value="Unassembled WGS sequence"/>
</dbReference>
<dbReference type="Proteomes" id="UP000437068">
    <property type="component" value="Unassembled WGS sequence"/>
</dbReference>
<evidence type="ECO:0000313" key="6">
    <source>
        <dbReference type="EMBL" id="KAE9225169.1"/>
    </source>
</evidence>